<proteinExistence type="predicted"/>
<dbReference type="AlphaFoldDB" id="A0A9P0MRP5"/>
<sequence length="86" mass="9940">MRLLYCIGELERHGFKNRFKLDYPKTILGSIGTEDNPFDRPAPRVPPLAMAPRAVQFQENPLWDTEQSSNLKRNQIKFKSAIPDIL</sequence>
<name>A0A9P0MRP5_NEZVI</name>
<dbReference type="EMBL" id="OV725081">
    <property type="protein sequence ID" value="CAH1402534.1"/>
    <property type="molecule type" value="Genomic_DNA"/>
</dbReference>
<organism evidence="1 2">
    <name type="scientific">Nezara viridula</name>
    <name type="common">Southern green stink bug</name>
    <name type="synonym">Cimex viridulus</name>
    <dbReference type="NCBI Taxonomy" id="85310"/>
    <lineage>
        <taxon>Eukaryota</taxon>
        <taxon>Metazoa</taxon>
        <taxon>Ecdysozoa</taxon>
        <taxon>Arthropoda</taxon>
        <taxon>Hexapoda</taxon>
        <taxon>Insecta</taxon>
        <taxon>Pterygota</taxon>
        <taxon>Neoptera</taxon>
        <taxon>Paraneoptera</taxon>
        <taxon>Hemiptera</taxon>
        <taxon>Heteroptera</taxon>
        <taxon>Panheteroptera</taxon>
        <taxon>Pentatomomorpha</taxon>
        <taxon>Pentatomoidea</taxon>
        <taxon>Pentatomidae</taxon>
        <taxon>Pentatominae</taxon>
        <taxon>Nezara</taxon>
    </lineage>
</organism>
<dbReference type="Proteomes" id="UP001152798">
    <property type="component" value="Chromosome 5"/>
</dbReference>
<keyword evidence="2" id="KW-1185">Reference proteome</keyword>
<gene>
    <name evidence="1" type="ORF">NEZAVI_LOCUS11335</name>
</gene>
<evidence type="ECO:0000313" key="2">
    <source>
        <dbReference type="Proteomes" id="UP001152798"/>
    </source>
</evidence>
<accession>A0A9P0MRP5</accession>
<protein>
    <submittedName>
        <fullName evidence="1">Uncharacterized protein</fullName>
    </submittedName>
</protein>
<evidence type="ECO:0000313" key="1">
    <source>
        <dbReference type="EMBL" id="CAH1402534.1"/>
    </source>
</evidence>
<reference evidence="1" key="1">
    <citation type="submission" date="2022-01" db="EMBL/GenBank/DDBJ databases">
        <authorList>
            <person name="King R."/>
        </authorList>
    </citation>
    <scope>NUCLEOTIDE SEQUENCE</scope>
</reference>